<feature type="transmembrane region" description="Helical" evidence="12">
    <location>
        <begin position="208"/>
        <end position="232"/>
    </location>
</feature>
<dbReference type="STRING" id="655353.SAMN04488056_104367"/>
<dbReference type="GO" id="GO:0022857">
    <property type="term" value="F:transmembrane transporter activity"/>
    <property type="evidence" value="ECO:0007669"/>
    <property type="project" value="InterPro"/>
</dbReference>
<feature type="transmembrane region" description="Helical" evidence="12">
    <location>
        <begin position="65"/>
        <end position="82"/>
    </location>
</feature>
<keyword evidence="4" id="KW-1003">Cell membrane</keyword>
<evidence type="ECO:0000256" key="12">
    <source>
        <dbReference type="SAM" id="Phobius"/>
    </source>
</evidence>
<dbReference type="RefSeq" id="WP_090071996.1">
    <property type="nucleotide sequence ID" value="NZ_FOVR01000004.1"/>
</dbReference>
<keyword evidence="6 12" id="KW-0812">Transmembrane</keyword>
<comment type="function">
    <text evidence="9">Part of the ABC transporter complex LsrABCD involved in autoinducer 2 (AI-2) import. Probably responsible for the translocation of the substrate across the membrane.</text>
</comment>
<evidence type="ECO:0000313" key="13">
    <source>
        <dbReference type="EMBL" id="SFO31337.1"/>
    </source>
</evidence>
<comment type="subcellular location">
    <subcellularLocation>
        <location evidence="1">Cell membrane</location>
        <topology evidence="1">Multi-pass membrane protein</topology>
    </subcellularLocation>
</comment>
<accession>A0A1I5G5P6</accession>
<dbReference type="EMBL" id="FOVR01000004">
    <property type="protein sequence ID" value="SFO31337.1"/>
    <property type="molecule type" value="Genomic_DNA"/>
</dbReference>
<evidence type="ECO:0000256" key="4">
    <source>
        <dbReference type="ARBA" id="ARBA00022475"/>
    </source>
</evidence>
<dbReference type="NCBIfam" id="NF011961">
    <property type="entry name" value="PRK15432.1"/>
    <property type="match status" value="1"/>
</dbReference>
<feature type="transmembrane region" description="Helical" evidence="12">
    <location>
        <begin position="12"/>
        <end position="32"/>
    </location>
</feature>
<dbReference type="Proteomes" id="UP000199236">
    <property type="component" value="Unassembled WGS sequence"/>
</dbReference>
<evidence type="ECO:0000256" key="11">
    <source>
        <dbReference type="SAM" id="MobiDB-lite"/>
    </source>
</evidence>
<feature type="transmembrane region" description="Helical" evidence="12">
    <location>
        <begin position="244"/>
        <end position="275"/>
    </location>
</feature>
<reference evidence="13 14" key="1">
    <citation type="submission" date="2016-10" db="EMBL/GenBank/DDBJ databases">
        <authorList>
            <person name="de Groot N.N."/>
        </authorList>
    </citation>
    <scope>NUCLEOTIDE SEQUENCE [LARGE SCALE GENOMIC DNA]</scope>
    <source>
        <strain evidence="13 14">CGMCC 1.9157</strain>
    </source>
</reference>
<organism evidence="13 14">
    <name type="scientific">Cohaesibacter marisflavi</name>
    <dbReference type="NCBI Taxonomy" id="655353"/>
    <lineage>
        <taxon>Bacteria</taxon>
        <taxon>Pseudomonadati</taxon>
        <taxon>Pseudomonadota</taxon>
        <taxon>Alphaproteobacteria</taxon>
        <taxon>Hyphomicrobiales</taxon>
        <taxon>Cohaesibacteraceae</taxon>
    </lineage>
</organism>
<dbReference type="InterPro" id="IPR001851">
    <property type="entry name" value="ABC_transp_permease"/>
</dbReference>
<keyword evidence="14" id="KW-1185">Reference proteome</keyword>
<evidence type="ECO:0000256" key="7">
    <source>
        <dbReference type="ARBA" id="ARBA00022989"/>
    </source>
</evidence>
<evidence type="ECO:0000256" key="10">
    <source>
        <dbReference type="ARBA" id="ARBA00039382"/>
    </source>
</evidence>
<evidence type="ECO:0000256" key="1">
    <source>
        <dbReference type="ARBA" id="ARBA00004651"/>
    </source>
</evidence>
<keyword evidence="5" id="KW-0997">Cell inner membrane</keyword>
<dbReference type="PANTHER" id="PTHR32196">
    <property type="entry name" value="ABC TRANSPORTER PERMEASE PROTEIN YPHD-RELATED-RELATED"/>
    <property type="match status" value="1"/>
</dbReference>
<sequence>MIRFLQNNREASVAIIIVMLLAILAISDPSYLKVETLLSIYSNSLTLFVLAIGATMVMATRGLDVSVGSIMGLAAAIAGVCMNDGLGIVPAIGIALFVGLLCGLFNGFMVAILRVPAIVATLGTLGFFRGCVHLTTGGSWIEGLPEAFKGLSHAWFLGLSPFAWLVLFLLAAAHIFLRYTAFGHAIFAVGDNREGARLLGIRVNTVQLTAYAINGILSALAGIIFAAQIGFIPNTAGNGMEMRAIASGVLGGVSLLGGTGTVIGAALGAFFMTAIDSVLVMLRFDAYWNDMIAGAILLIVLIGDGRIREAMAQSLRYQKYRKFLEPDEASINASAAHATKDAPVSGARVTGTDETAVAAHSKESRA</sequence>
<proteinExistence type="predicted"/>
<protein>
    <recommendedName>
        <fullName evidence="10">Autoinducer 2 import system permease protein LsrC</fullName>
    </recommendedName>
</protein>
<name>A0A1I5G5P6_9HYPH</name>
<evidence type="ECO:0000256" key="9">
    <source>
        <dbReference type="ARBA" id="ARBA00025439"/>
    </source>
</evidence>
<feature type="region of interest" description="Disordered" evidence="11">
    <location>
        <begin position="334"/>
        <end position="366"/>
    </location>
</feature>
<feature type="transmembrane region" description="Helical" evidence="12">
    <location>
        <begin position="38"/>
        <end position="58"/>
    </location>
</feature>
<gene>
    <name evidence="13" type="ORF">SAMN04488056_104367</name>
</gene>
<keyword evidence="7 12" id="KW-1133">Transmembrane helix</keyword>
<evidence type="ECO:0000256" key="2">
    <source>
        <dbReference type="ARBA" id="ARBA00011262"/>
    </source>
</evidence>
<keyword evidence="8 12" id="KW-0472">Membrane</keyword>
<evidence type="ECO:0000256" key="3">
    <source>
        <dbReference type="ARBA" id="ARBA00022448"/>
    </source>
</evidence>
<dbReference type="PANTHER" id="PTHR32196:SF29">
    <property type="entry name" value="AUTOINDUCER 2 IMPORT SYSTEM PERMEASE PROTEIN LSRC"/>
    <property type="match status" value="1"/>
</dbReference>
<dbReference type="GO" id="GO:0005886">
    <property type="term" value="C:plasma membrane"/>
    <property type="evidence" value="ECO:0007669"/>
    <property type="project" value="UniProtKB-SubCell"/>
</dbReference>
<feature type="transmembrane region" description="Helical" evidence="12">
    <location>
        <begin position="88"/>
        <end position="113"/>
    </location>
</feature>
<dbReference type="OrthoDB" id="6384190at2"/>
<feature type="transmembrane region" description="Helical" evidence="12">
    <location>
        <begin position="154"/>
        <end position="177"/>
    </location>
</feature>
<evidence type="ECO:0000256" key="8">
    <source>
        <dbReference type="ARBA" id="ARBA00023136"/>
    </source>
</evidence>
<evidence type="ECO:0000313" key="14">
    <source>
        <dbReference type="Proteomes" id="UP000199236"/>
    </source>
</evidence>
<evidence type="ECO:0000256" key="6">
    <source>
        <dbReference type="ARBA" id="ARBA00022692"/>
    </source>
</evidence>
<comment type="subunit">
    <text evidence="2">The complex is composed of two ATP-binding proteins (LsrA), two transmembrane proteins (LsrC and LsrD) and a solute-binding protein (LsrB).</text>
</comment>
<evidence type="ECO:0000256" key="5">
    <source>
        <dbReference type="ARBA" id="ARBA00022519"/>
    </source>
</evidence>
<dbReference type="Pfam" id="PF02653">
    <property type="entry name" value="BPD_transp_2"/>
    <property type="match status" value="1"/>
</dbReference>
<keyword evidence="3" id="KW-0813">Transport</keyword>
<dbReference type="AlphaFoldDB" id="A0A1I5G5P6"/>
<feature type="transmembrane region" description="Helical" evidence="12">
    <location>
        <begin position="287"/>
        <end position="307"/>
    </location>
</feature>
<dbReference type="CDD" id="cd06579">
    <property type="entry name" value="TM_PBP1_transp_AraH_like"/>
    <property type="match status" value="1"/>
</dbReference>